<evidence type="ECO:0008006" key="6">
    <source>
        <dbReference type="Google" id="ProtNLM"/>
    </source>
</evidence>
<dbReference type="OrthoDB" id="10028145at2759"/>
<evidence type="ECO:0000313" key="2">
    <source>
        <dbReference type="EMBL" id="CAF0971516.1"/>
    </source>
</evidence>
<dbReference type="Gene3D" id="1.25.40.10">
    <property type="entry name" value="Tetratricopeptide repeat domain"/>
    <property type="match status" value="1"/>
</dbReference>
<dbReference type="EMBL" id="CAJNOQ010002660">
    <property type="protein sequence ID" value="CAF0971516.1"/>
    <property type="molecule type" value="Genomic_DNA"/>
</dbReference>
<organism evidence="2 5">
    <name type="scientific">Didymodactylos carnosus</name>
    <dbReference type="NCBI Taxonomy" id="1234261"/>
    <lineage>
        <taxon>Eukaryota</taxon>
        <taxon>Metazoa</taxon>
        <taxon>Spiralia</taxon>
        <taxon>Gnathifera</taxon>
        <taxon>Rotifera</taxon>
        <taxon>Eurotatoria</taxon>
        <taxon>Bdelloidea</taxon>
        <taxon>Philodinida</taxon>
        <taxon>Philodinidae</taxon>
        <taxon>Didymodactylos</taxon>
    </lineage>
</organism>
<dbReference type="EMBL" id="CAJOBA010003750">
    <property type="protein sequence ID" value="CAF3691719.1"/>
    <property type="molecule type" value="Genomic_DNA"/>
</dbReference>
<evidence type="ECO:0000313" key="5">
    <source>
        <dbReference type="Proteomes" id="UP000663829"/>
    </source>
</evidence>
<evidence type="ECO:0000313" key="1">
    <source>
        <dbReference type="EMBL" id="CAF0912894.1"/>
    </source>
</evidence>
<reference evidence="2" key="1">
    <citation type="submission" date="2021-02" db="EMBL/GenBank/DDBJ databases">
        <authorList>
            <person name="Nowell W R."/>
        </authorList>
    </citation>
    <scope>NUCLEOTIDE SEQUENCE</scope>
</reference>
<dbReference type="Proteomes" id="UP000663829">
    <property type="component" value="Unassembled WGS sequence"/>
</dbReference>
<comment type="caution">
    <text evidence="2">The sequence shown here is derived from an EMBL/GenBank/DDBJ whole genome shotgun (WGS) entry which is preliminary data.</text>
</comment>
<sequence>MTLLHEYRKLSVEQEELLASLRLTSFRSSPFVILCGTALSMNSGMPIAGIQHLVQQYTTAGDSDDNQNLHSAWELIKPHFQTGPPRIRFEAVFDIIQQYIDPSLSLLDVLNSGSTTPTKVHDALAILALTSTVVTTNFNHLIEDAGRSRCSSKAVPFDVLYTDEHFKNACISINNTISPPLKGLWKLHGTVAKWENNEWSLIRADEMGGPIVTLKLLSLTRESEERRLFLHHLLRTRPVLVVGYSGNDDFDVTRWLRSVDTPQHILWVQWMENCAEPLFYNGVDVANGIPDDISKFDRGLIGLVRAWALRGIADHLTIAATSDPNAILLAVAQLYGKVQIEKEATTTEGTEFSLPLPTKWQSCIVSGAMLAHLSYFSHAKRYFDLATETAVVGTREYCIAKLAGAEAAIEIGNRVDRIQAMYDAQDAAQTAPLRESSWATRKAQYLSAIVKRYVEKDGAAVAITLLQTLLDGCGRPTDDQEGRERNLALDVAMLLAQLRRFLPKSDEPSDLIKEWLEAVPKIGLLQTKGMNLHEVALNKYQMASNIVELDDALNIMKEAVEIREELGHMRGLVASLNVLGSMCMRRADWHFPSNETYVKDAADCFRQSLDYSDKHASEFDQFQARIHLAVCLIRYPSSAKTSDELPQLLNYFQRQRSPDDCRTKVESDFCLAMSVFVCPSVSINEACARCQNSFNEILANYEPSNDARLIRILGAARFNAELCQNWMNRQPHAPTFDLTKRITTRNASTVGNAYWDMRIKQAETLLPADVKEHLRLLLDPISP</sequence>
<gene>
    <name evidence="2" type="ORF">GPM918_LOCUS12262</name>
    <name evidence="1" type="ORF">OVA965_LOCUS10215</name>
    <name evidence="4" type="ORF">SRO942_LOCUS12263</name>
    <name evidence="3" type="ORF">TMI583_LOCUS10211</name>
</gene>
<evidence type="ECO:0000313" key="3">
    <source>
        <dbReference type="EMBL" id="CAF3691719.1"/>
    </source>
</evidence>
<dbReference type="Pfam" id="PF13289">
    <property type="entry name" value="SIR2_2"/>
    <property type="match status" value="1"/>
</dbReference>
<accession>A0A814EN04</accession>
<protein>
    <recommendedName>
        <fullName evidence="6">SIR2-like domain-containing protein</fullName>
    </recommendedName>
</protein>
<proteinExistence type="predicted"/>
<dbReference type="EMBL" id="CAJOBC010002660">
    <property type="protein sequence ID" value="CAF3744534.1"/>
    <property type="molecule type" value="Genomic_DNA"/>
</dbReference>
<evidence type="ECO:0000313" key="4">
    <source>
        <dbReference type="EMBL" id="CAF3744534.1"/>
    </source>
</evidence>
<dbReference type="Proteomes" id="UP000682733">
    <property type="component" value="Unassembled WGS sequence"/>
</dbReference>
<dbReference type="EMBL" id="CAJNOK010003749">
    <property type="protein sequence ID" value="CAF0912894.1"/>
    <property type="molecule type" value="Genomic_DNA"/>
</dbReference>
<dbReference type="Proteomes" id="UP000677228">
    <property type="component" value="Unassembled WGS sequence"/>
</dbReference>
<dbReference type="InterPro" id="IPR011990">
    <property type="entry name" value="TPR-like_helical_dom_sf"/>
</dbReference>
<name>A0A814EN04_9BILA</name>
<keyword evidence="5" id="KW-1185">Reference proteome</keyword>
<dbReference type="AlphaFoldDB" id="A0A814EN04"/>
<dbReference type="Proteomes" id="UP000681722">
    <property type="component" value="Unassembled WGS sequence"/>
</dbReference>